<dbReference type="PRINTS" id="PR00344">
    <property type="entry name" value="BCTRLSENSOR"/>
</dbReference>
<evidence type="ECO:0000256" key="7">
    <source>
        <dbReference type="ARBA" id="ARBA00022741"/>
    </source>
</evidence>
<evidence type="ECO:0000256" key="8">
    <source>
        <dbReference type="ARBA" id="ARBA00022777"/>
    </source>
</evidence>
<dbReference type="AlphaFoldDB" id="A0A3S3YC05"/>
<keyword evidence="4" id="KW-0597">Phosphoprotein</keyword>
<dbReference type="PANTHER" id="PTHR45436">
    <property type="entry name" value="SENSOR HISTIDINE KINASE YKOH"/>
    <property type="match status" value="1"/>
</dbReference>
<dbReference type="CDD" id="cd00082">
    <property type="entry name" value="HisKA"/>
    <property type="match status" value="1"/>
</dbReference>
<keyword evidence="16" id="KW-1185">Reference proteome</keyword>
<keyword evidence="11" id="KW-0902">Two-component regulatory system</keyword>
<dbReference type="InterPro" id="IPR036097">
    <property type="entry name" value="HisK_dim/P_sf"/>
</dbReference>
<evidence type="ECO:0000256" key="11">
    <source>
        <dbReference type="ARBA" id="ARBA00023012"/>
    </source>
</evidence>
<evidence type="ECO:0000256" key="1">
    <source>
        <dbReference type="ARBA" id="ARBA00000085"/>
    </source>
</evidence>
<dbReference type="PROSITE" id="PS50109">
    <property type="entry name" value="HIS_KIN"/>
    <property type="match status" value="1"/>
</dbReference>
<sequence length="451" mass="47890">MISIRRRLFIALLAATGMVWLSAVIWIQHSTRQEVSHVLDRRLEESARMVASLIGRQGLPGAVHDAQPGAGGLFGPDEPLFSRQLVCQVWGLDGRLKSESAGAPAEPLAVEAASGFSQRDIRTEAGLQHWRVYTYVDEALGIRVMVGDALAVREGLVNGVVIGLLAPALLIWLGVGRGLQPLSEFARLLRDRSAQDLRPLPAEGAAAELTPMIAALNGLFARVEGQREREQSFTAFAAHELKTPLAGLKTQAEIAAMAPDEATRAHALAQISRGVARTDRLARQLLDLTGAEAAAPPQEALSPLRQILSDVLQDLKNLSQNLGVPITCDLPPEAAEALVGPMLAPALRNLVENALQASPRGEAVSIRVGVAGEELRIRVSDRGPGIAPEDRPRITERFYRGRRQKSGGGSGLGLTIAEAAAARMGGSLTLAPAIGGGESAELRLPLRRGSA</sequence>
<dbReference type="EMBL" id="SBLC01000013">
    <property type="protein sequence ID" value="RWY40928.1"/>
    <property type="molecule type" value="Genomic_DNA"/>
</dbReference>
<keyword evidence="6" id="KW-0812">Transmembrane</keyword>
<dbReference type="PROSITE" id="PS50885">
    <property type="entry name" value="HAMP"/>
    <property type="match status" value="1"/>
</dbReference>
<organism evidence="15 16">
    <name type="scientific">Falsigemmobacter intermedius</name>
    <dbReference type="NCBI Taxonomy" id="1553448"/>
    <lineage>
        <taxon>Bacteria</taxon>
        <taxon>Pseudomonadati</taxon>
        <taxon>Pseudomonadota</taxon>
        <taxon>Alphaproteobacteria</taxon>
        <taxon>Rhodobacterales</taxon>
        <taxon>Paracoccaceae</taxon>
        <taxon>Falsigemmobacter</taxon>
    </lineage>
</organism>
<keyword evidence="7" id="KW-0547">Nucleotide-binding</keyword>
<feature type="domain" description="HAMP" evidence="14">
    <location>
        <begin position="176"/>
        <end position="228"/>
    </location>
</feature>
<proteinExistence type="predicted"/>
<dbReference type="InterPro" id="IPR036890">
    <property type="entry name" value="HATPase_C_sf"/>
</dbReference>
<comment type="caution">
    <text evidence="15">The sequence shown here is derived from an EMBL/GenBank/DDBJ whole genome shotgun (WGS) entry which is preliminary data.</text>
</comment>
<dbReference type="InterPro" id="IPR003661">
    <property type="entry name" value="HisK_dim/P_dom"/>
</dbReference>
<evidence type="ECO:0000256" key="12">
    <source>
        <dbReference type="ARBA" id="ARBA00023136"/>
    </source>
</evidence>
<evidence type="ECO:0000256" key="9">
    <source>
        <dbReference type="ARBA" id="ARBA00022840"/>
    </source>
</evidence>
<evidence type="ECO:0000256" key="5">
    <source>
        <dbReference type="ARBA" id="ARBA00022679"/>
    </source>
</evidence>
<dbReference type="InterPro" id="IPR003594">
    <property type="entry name" value="HATPase_dom"/>
</dbReference>
<keyword evidence="12" id="KW-0472">Membrane</keyword>
<dbReference type="Pfam" id="PF02518">
    <property type="entry name" value="HATPase_c"/>
    <property type="match status" value="1"/>
</dbReference>
<dbReference type="Gene3D" id="1.10.287.130">
    <property type="match status" value="1"/>
</dbReference>
<dbReference type="GO" id="GO:0005524">
    <property type="term" value="F:ATP binding"/>
    <property type="evidence" value="ECO:0007669"/>
    <property type="project" value="UniProtKB-KW"/>
</dbReference>
<dbReference type="InterPro" id="IPR005467">
    <property type="entry name" value="His_kinase_dom"/>
</dbReference>
<comment type="subcellular location">
    <subcellularLocation>
        <location evidence="2">Membrane</location>
        <topology evidence="2">Multi-pass membrane protein</topology>
    </subcellularLocation>
</comment>
<dbReference type="SUPFAM" id="SSF47384">
    <property type="entry name" value="Homodimeric domain of signal transducing histidine kinase"/>
    <property type="match status" value="1"/>
</dbReference>
<keyword evidence="10" id="KW-1133">Transmembrane helix</keyword>
<dbReference type="SMART" id="SM00387">
    <property type="entry name" value="HATPase_c"/>
    <property type="match status" value="1"/>
</dbReference>
<dbReference type="SUPFAM" id="SSF55874">
    <property type="entry name" value="ATPase domain of HSP90 chaperone/DNA topoisomerase II/histidine kinase"/>
    <property type="match status" value="1"/>
</dbReference>
<name>A0A3S3YC05_9RHOB</name>
<dbReference type="Gene3D" id="3.30.565.10">
    <property type="entry name" value="Histidine kinase-like ATPase, C-terminal domain"/>
    <property type="match status" value="1"/>
</dbReference>
<dbReference type="Proteomes" id="UP000287168">
    <property type="component" value="Unassembled WGS sequence"/>
</dbReference>
<evidence type="ECO:0000256" key="2">
    <source>
        <dbReference type="ARBA" id="ARBA00004141"/>
    </source>
</evidence>
<dbReference type="CDD" id="cd00075">
    <property type="entry name" value="HATPase"/>
    <property type="match status" value="1"/>
</dbReference>
<dbReference type="InterPro" id="IPR003660">
    <property type="entry name" value="HAMP_dom"/>
</dbReference>
<dbReference type="OrthoDB" id="9809766at2"/>
<dbReference type="GO" id="GO:0000155">
    <property type="term" value="F:phosphorelay sensor kinase activity"/>
    <property type="evidence" value="ECO:0007669"/>
    <property type="project" value="InterPro"/>
</dbReference>
<dbReference type="InterPro" id="IPR004358">
    <property type="entry name" value="Sig_transdc_His_kin-like_C"/>
</dbReference>
<evidence type="ECO:0000259" key="13">
    <source>
        <dbReference type="PROSITE" id="PS50109"/>
    </source>
</evidence>
<dbReference type="Pfam" id="PF08521">
    <property type="entry name" value="2CSK_N"/>
    <property type="match status" value="1"/>
</dbReference>
<protein>
    <recommendedName>
        <fullName evidence="3">histidine kinase</fullName>
        <ecNumber evidence="3">2.7.13.3</ecNumber>
    </recommendedName>
</protein>
<evidence type="ECO:0000259" key="14">
    <source>
        <dbReference type="PROSITE" id="PS50885"/>
    </source>
</evidence>
<gene>
    <name evidence="15" type="ORF">EP867_10590</name>
</gene>
<dbReference type="InterPro" id="IPR013727">
    <property type="entry name" value="2CSK_N"/>
</dbReference>
<dbReference type="Pfam" id="PF00512">
    <property type="entry name" value="HisKA"/>
    <property type="match status" value="1"/>
</dbReference>
<keyword evidence="9" id="KW-0067">ATP-binding</keyword>
<dbReference type="RefSeq" id="WP_128488960.1">
    <property type="nucleotide sequence ID" value="NZ_JBHLXB010000003.1"/>
</dbReference>
<evidence type="ECO:0000256" key="3">
    <source>
        <dbReference type="ARBA" id="ARBA00012438"/>
    </source>
</evidence>
<dbReference type="SMART" id="SM00388">
    <property type="entry name" value="HisKA"/>
    <property type="match status" value="1"/>
</dbReference>
<keyword evidence="8 15" id="KW-0418">Kinase</keyword>
<keyword evidence="5" id="KW-0808">Transferase</keyword>
<evidence type="ECO:0000313" key="16">
    <source>
        <dbReference type="Proteomes" id="UP000287168"/>
    </source>
</evidence>
<reference evidence="15 16" key="1">
    <citation type="journal article" date="2015" name="Int. J. Syst. Evol. Microbiol.">
        <title>Gemmobacter intermedius sp. nov., isolated from a white stork (Ciconia ciconia).</title>
        <authorList>
            <person name="Kampfer P."/>
            <person name="Jerzak L."/>
            <person name="Wilharm G."/>
            <person name="Golke J."/>
            <person name="Busse H.J."/>
            <person name="Glaeser S.P."/>
        </authorList>
    </citation>
    <scope>NUCLEOTIDE SEQUENCE [LARGE SCALE GENOMIC DNA]</scope>
    <source>
        <strain evidence="15 16">119/4</strain>
    </source>
</reference>
<comment type="catalytic activity">
    <reaction evidence="1">
        <text>ATP + protein L-histidine = ADP + protein N-phospho-L-histidine.</text>
        <dbReference type="EC" id="2.7.13.3"/>
    </reaction>
</comment>
<dbReference type="InterPro" id="IPR050428">
    <property type="entry name" value="TCS_sensor_his_kinase"/>
</dbReference>
<dbReference type="EC" id="2.7.13.3" evidence="3"/>
<evidence type="ECO:0000313" key="15">
    <source>
        <dbReference type="EMBL" id="RWY40928.1"/>
    </source>
</evidence>
<evidence type="ECO:0000256" key="4">
    <source>
        <dbReference type="ARBA" id="ARBA00022553"/>
    </source>
</evidence>
<evidence type="ECO:0000256" key="10">
    <source>
        <dbReference type="ARBA" id="ARBA00022989"/>
    </source>
</evidence>
<dbReference type="PANTHER" id="PTHR45436:SF14">
    <property type="entry name" value="SENSOR PROTEIN QSEC"/>
    <property type="match status" value="1"/>
</dbReference>
<accession>A0A3S3YC05</accession>
<evidence type="ECO:0000256" key="6">
    <source>
        <dbReference type="ARBA" id="ARBA00022692"/>
    </source>
</evidence>
<feature type="domain" description="Histidine kinase" evidence="13">
    <location>
        <begin position="236"/>
        <end position="448"/>
    </location>
</feature>
<dbReference type="GO" id="GO:0005886">
    <property type="term" value="C:plasma membrane"/>
    <property type="evidence" value="ECO:0007669"/>
    <property type="project" value="TreeGrafter"/>
</dbReference>